<reference evidence="1 2" key="1">
    <citation type="submission" date="2015-10" db="EMBL/GenBank/DDBJ databases">
        <title>Genomic differences between typical nodule nitrogen-fixing rhizobial strains and those coming from bean seeds.</title>
        <authorList>
            <person name="Peralta H."/>
            <person name="Aguilar-Vera A."/>
            <person name="Diaz R."/>
            <person name="Mora Y."/>
            <person name="Martinez-Batallar G."/>
            <person name="Salazar E."/>
            <person name="Vargas-Lagunas C."/>
            <person name="Encarnacion S."/>
            <person name="Girard L."/>
            <person name="Mora J."/>
        </authorList>
    </citation>
    <scope>NUCLEOTIDE SEQUENCE [LARGE SCALE GENOMIC DNA]</scope>
    <source>
        <strain evidence="1 2">CFNEI 73</strain>
        <plasmid evidence="1 2">C</plasmid>
    </source>
</reference>
<protein>
    <submittedName>
        <fullName evidence="1">Uncharacterized protein</fullName>
    </submittedName>
</protein>
<dbReference type="KEGG" id="same:SAMCFNEI73_pC0827"/>
<gene>
    <name evidence="1" type="ORF">SAMCFNEI73_pC0827</name>
</gene>
<dbReference type="Proteomes" id="UP000182306">
    <property type="component" value="Plasmid C"/>
</dbReference>
<dbReference type="AlphaFoldDB" id="A0A1L3LWV5"/>
<accession>A0A1L3LWV5</accession>
<keyword evidence="2" id="KW-1185">Reference proteome</keyword>
<dbReference type="EMBL" id="CP013110">
    <property type="protein sequence ID" value="APG94541.1"/>
    <property type="molecule type" value="Genomic_DNA"/>
</dbReference>
<keyword evidence="1" id="KW-0614">Plasmid</keyword>
<name>A0A1L3LWV5_9HYPH</name>
<geneLocation type="plasmid" evidence="1 2">
    <name>C</name>
</geneLocation>
<proteinExistence type="predicted"/>
<evidence type="ECO:0000313" key="1">
    <source>
        <dbReference type="EMBL" id="APG94541.1"/>
    </source>
</evidence>
<organism evidence="1 2">
    <name type="scientific">Sinorhizobium americanum</name>
    <dbReference type="NCBI Taxonomy" id="194963"/>
    <lineage>
        <taxon>Bacteria</taxon>
        <taxon>Pseudomonadati</taxon>
        <taxon>Pseudomonadota</taxon>
        <taxon>Alphaproteobacteria</taxon>
        <taxon>Hyphomicrobiales</taxon>
        <taxon>Rhizobiaceae</taxon>
        <taxon>Sinorhizobium/Ensifer group</taxon>
        <taxon>Sinorhizobium</taxon>
    </lineage>
</organism>
<evidence type="ECO:0000313" key="2">
    <source>
        <dbReference type="Proteomes" id="UP000182306"/>
    </source>
</evidence>
<sequence>MAVHENPGIFEAPYHTKNLSLTRGNAKSAAAPVVGPSGGTGAICRDLRRRATRLPGS</sequence>